<dbReference type="SUPFAM" id="SSF53474">
    <property type="entry name" value="alpha/beta-Hydrolases"/>
    <property type="match status" value="1"/>
</dbReference>
<dbReference type="EMBL" id="AP023355">
    <property type="protein sequence ID" value="BCJ32866.1"/>
    <property type="molecule type" value="Genomic_DNA"/>
</dbReference>
<dbReference type="GO" id="GO:0006508">
    <property type="term" value="P:proteolysis"/>
    <property type="evidence" value="ECO:0007669"/>
    <property type="project" value="InterPro"/>
</dbReference>
<dbReference type="RefSeq" id="WP_203959847.1">
    <property type="nucleotide sequence ID" value="NZ_AP023355.1"/>
</dbReference>
<dbReference type="AlphaFoldDB" id="A0A7R7DJZ0"/>
<feature type="domain" description="AB hydrolase-1" evidence="3">
    <location>
        <begin position="22"/>
        <end position="280"/>
    </location>
</feature>
<reference evidence="4 5" key="1">
    <citation type="submission" date="2020-08" db="EMBL/GenBank/DDBJ databases">
        <title>Whole genome shotgun sequence of Actinocatenispora thailandica NBRC 105041.</title>
        <authorList>
            <person name="Komaki H."/>
            <person name="Tamura T."/>
        </authorList>
    </citation>
    <scope>NUCLEOTIDE SEQUENCE [LARGE SCALE GENOMIC DNA]</scope>
    <source>
        <strain evidence="4 5">NBRC 105041</strain>
    </source>
</reference>
<dbReference type="GO" id="GO:0016020">
    <property type="term" value="C:membrane"/>
    <property type="evidence" value="ECO:0007669"/>
    <property type="project" value="TreeGrafter"/>
</dbReference>
<dbReference type="PANTHER" id="PTHR43798:SF33">
    <property type="entry name" value="HYDROLASE, PUTATIVE (AFU_ORTHOLOGUE AFUA_2G14860)-RELATED"/>
    <property type="match status" value="1"/>
</dbReference>
<dbReference type="Gene3D" id="3.40.50.1820">
    <property type="entry name" value="alpha/beta hydrolase"/>
    <property type="match status" value="1"/>
</dbReference>
<gene>
    <name evidence="4" type="ORF">Athai_03690</name>
</gene>
<name>A0A7R7DJZ0_9ACTN</name>
<dbReference type="Proteomes" id="UP000611640">
    <property type="component" value="Chromosome"/>
</dbReference>
<keyword evidence="5" id="KW-1185">Reference proteome</keyword>
<sequence>MHAGTSDGRLFLDVRGKPGAAPLLYLHGGPGMGCYEFMQWQGERLGQRLHLIGLDQRGTLRSAPLSDGETLAESDVIADCEALRESMGIQRWAVLGHSFGGRMALRYAHRHPERVTAVLFENPGWDLAEADRAKLLAAAPLFTELGDPVSARRCRNLAAAPRFEHWEVADLLAGLGERHLELYVHRPEARAALAATLASAFPAELRDRGDAAARRLLAAPDVLASMVGLLPGLAVPALLMKGRYDLVTGPSQLAAFRGEVPGGRVELFPRSAHYPQLEEPDLYQQTVQAFVTAHAR</sequence>
<dbReference type="InterPro" id="IPR050266">
    <property type="entry name" value="AB_hydrolase_sf"/>
</dbReference>
<dbReference type="GO" id="GO:0004177">
    <property type="term" value="F:aminopeptidase activity"/>
    <property type="evidence" value="ECO:0007669"/>
    <property type="project" value="UniProtKB-EC"/>
</dbReference>
<protein>
    <submittedName>
        <fullName evidence="4">Proline iminopeptidase</fullName>
    </submittedName>
</protein>
<accession>A0A7R7DJZ0</accession>
<comment type="similarity">
    <text evidence="1">Belongs to the peptidase S33 family.</text>
</comment>
<dbReference type="Pfam" id="PF00561">
    <property type="entry name" value="Abhydrolase_1"/>
    <property type="match status" value="1"/>
</dbReference>
<keyword evidence="2" id="KW-0378">Hydrolase</keyword>
<dbReference type="InterPro" id="IPR029058">
    <property type="entry name" value="AB_hydrolase_fold"/>
</dbReference>
<evidence type="ECO:0000313" key="5">
    <source>
        <dbReference type="Proteomes" id="UP000611640"/>
    </source>
</evidence>
<evidence type="ECO:0000313" key="4">
    <source>
        <dbReference type="EMBL" id="BCJ32866.1"/>
    </source>
</evidence>
<proteinExistence type="inferred from homology"/>
<dbReference type="KEGG" id="atl:Athai_03690"/>
<evidence type="ECO:0000256" key="1">
    <source>
        <dbReference type="ARBA" id="ARBA00010088"/>
    </source>
</evidence>
<organism evidence="4 5">
    <name type="scientific">Actinocatenispora thailandica</name>
    <dbReference type="NCBI Taxonomy" id="227318"/>
    <lineage>
        <taxon>Bacteria</taxon>
        <taxon>Bacillati</taxon>
        <taxon>Actinomycetota</taxon>
        <taxon>Actinomycetes</taxon>
        <taxon>Micromonosporales</taxon>
        <taxon>Micromonosporaceae</taxon>
        <taxon>Actinocatenispora</taxon>
    </lineage>
</organism>
<evidence type="ECO:0000259" key="3">
    <source>
        <dbReference type="Pfam" id="PF00561"/>
    </source>
</evidence>
<dbReference type="PANTHER" id="PTHR43798">
    <property type="entry name" value="MONOACYLGLYCEROL LIPASE"/>
    <property type="match status" value="1"/>
</dbReference>
<dbReference type="InterPro" id="IPR002410">
    <property type="entry name" value="Peptidase_S33"/>
</dbReference>
<evidence type="ECO:0000256" key="2">
    <source>
        <dbReference type="ARBA" id="ARBA00022801"/>
    </source>
</evidence>
<dbReference type="PRINTS" id="PR00793">
    <property type="entry name" value="PROAMNOPTASE"/>
</dbReference>
<dbReference type="InterPro" id="IPR000073">
    <property type="entry name" value="AB_hydrolase_1"/>
</dbReference>